<dbReference type="Proteomes" id="UP000199355">
    <property type="component" value="Unassembled WGS sequence"/>
</dbReference>
<reference evidence="2" key="1">
    <citation type="submission" date="2016-10" db="EMBL/GenBank/DDBJ databases">
        <authorList>
            <person name="Varghese N."/>
            <person name="Submissions S."/>
        </authorList>
    </citation>
    <scope>NUCLEOTIDE SEQUENCE [LARGE SCALE GENOMIC DNA]</scope>
    <source>
        <strain evidence="2">KHC7</strain>
    </source>
</reference>
<protein>
    <submittedName>
        <fullName evidence="1">Uncharacterized protein</fullName>
    </submittedName>
</protein>
<evidence type="ECO:0000313" key="1">
    <source>
        <dbReference type="EMBL" id="SDF62811.1"/>
    </source>
</evidence>
<gene>
    <name evidence="1" type="ORF">SAMN05192586_10958</name>
</gene>
<organism evidence="1 2">
    <name type="scientific">Desulfovibrio legallii</name>
    <dbReference type="NCBI Taxonomy" id="571438"/>
    <lineage>
        <taxon>Bacteria</taxon>
        <taxon>Pseudomonadati</taxon>
        <taxon>Thermodesulfobacteriota</taxon>
        <taxon>Desulfovibrionia</taxon>
        <taxon>Desulfovibrionales</taxon>
        <taxon>Desulfovibrionaceae</taxon>
        <taxon>Desulfovibrio</taxon>
    </lineage>
</organism>
<evidence type="ECO:0000313" key="2">
    <source>
        <dbReference type="Proteomes" id="UP000199355"/>
    </source>
</evidence>
<sequence length="184" mass="20563">MLNPKQCVLYSGGAAGTEQFFGALAESWGMEEVNYSFEGHQIERNRGVRVLTSEELALKDVSLTYVSRLMNREYTRAPLFRKVLQSICWQVSSGDQIVVVGAVQPDGTVKGGTGWGAEFAKICNKPLLVFDQPKNAWFVWQKDHWADIVDPVVNCAHFAATGTRFLEDNGRVAIQNLFARSFSR</sequence>
<dbReference type="EMBL" id="FNBX01000009">
    <property type="protein sequence ID" value="SDF62811.1"/>
    <property type="molecule type" value="Genomic_DNA"/>
</dbReference>
<accession>A0A1G7MM79</accession>
<keyword evidence="2" id="KW-1185">Reference proteome</keyword>
<dbReference type="STRING" id="571438.SAMN05192586_10958"/>
<dbReference type="OrthoDB" id="1334607at2"/>
<name>A0A1G7MM79_9BACT</name>
<dbReference type="RefSeq" id="WP_092153678.1">
    <property type="nucleotide sequence ID" value="NZ_FNBX01000009.1"/>
</dbReference>
<proteinExistence type="predicted"/>
<dbReference type="AlphaFoldDB" id="A0A1G7MM79"/>